<dbReference type="InterPro" id="IPR032675">
    <property type="entry name" value="LRR_dom_sf"/>
</dbReference>
<dbReference type="SMART" id="SM00256">
    <property type="entry name" value="FBOX"/>
    <property type="match status" value="1"/>
</dbReference>
<keyword evidence="3" id="KW-1185">Reference proteome</keyword>
<feature type="domain" description="F-box" evidence="1">
    <location>
        <begin position="85"/>
        <end position="141"/>
    </location>
</feature>
<dbReference type="InterPro" id="IPR001810">
    <property type="entry name" value="F-box_dom"/>
</dbReference>
<dbReference type="SMART" id="SM00579">
    <property type="entry name" value="FBD"/>
    <property type="match status" value="1"/>
</dbReference>
<dbReference type="Pfam" id="PF00646">
    <property type="entry name" value="F-box"/>
    <property type="match status" value="1"/>
</dbReference>
<dbReference type="Gene3D" id="1.20.1280.50">
    <property type="match status" value="1"/>
</dbReference>
<proteinExistence type="predicted"/>
<dbReference type="AlphaFoldDB" id="A0AAE2BKW9"/>
<dbReference type="PANTHER" id="PTHR31639">
    <property type="entry name" value="F-BOX PROTEIN-LIKE"/>
    <property type="match status" value="1"/>
</dbReference>
<dbReference type="InterPro" id="IPR006566">
    <property type="entry name" value="FBD"/>
</dbReference>
<dbReference type="Gene3D" id="3.80.10.10">
    <property type="entry name" value="Ribonuclease Inhibitor"/>
    <property type="match status" value="1"/>
</dbReference>
<accession>A0AAE2BKW9</accession>
<dbReference type="PANTHER" id="PTHR31639:SF312">
    <property type="entry name" value="CYCLIN-LIKE F-BOX"/>
    <property type="match status" value="1"/>
</dbReference>
<dbReference type="EMBL" id="JACGWL010000013">
    <property type="protein sequence ID" value="KAK4389089.1"/>
    <property type="molecule type" value="Genomic_DNA"/>
</dbReference>
<comment type="caution">
    <text evidence="2">The sequence shown here is derived from an EMBL/GenBank/DDBJ whole genome shotgun (WGS) entry which is preliminary data.</text>
</comment>
<protein>
    <submittedName>
        <fullName evidence="2">F-box/LRR-repeat protein</fullName>
    </submittedName>
</protein>
<dbReference type="SUPFAM" id="SSF52047">
    <property type="entry name" value="RNI-like"/>
    <property type="match status" value="1"/>
</dbReference>
<dbReference type="InterPro" id="IPR055411">
    <property type="entry name" value="LRR_FXL15/At3g58940/PEG3-like"/>
</dbReference>
<evidence type="ECO:0000259" key="1">
    <source>
        <dbReference type="PROSITE" id="PS50181"/>
    </source>
</evidence>
<organism evidence="2 3">
    <name type="scientific">Sesamum angolense</name>
    <dbReference type="NCBI Taxonomy" id="2727404"/>
    <lineage>
        <taxon>Eukaryota</taxon>
        <taxon>Viridiplantae</taxon>
        <taxon>Streptophyta</taxon>
        <taxon>Embryophyta</taxon>
        <taxon>Tracheophyta</taxon>
        <taxon>Spermatophyta</taxon>
        <taxon>Magnoliopsida</taxon>
        <taxon>eudicotyledons</taxon>
        <taxon>Gunneridae</taxon>
        <taxon>Pentapetalae</taxon>
        <taxon>asterids</taxon>
        <taxon>lamiids</taxon>
        <taxon>Lamiales</taxon>
        <taxon>Pedaliaceae</taxon>
        <taxon>Sesamum</taxon>
    </lineage>
</organism>
<evidence type="ECO:0000313" key="2">
    <source>
        <dbReference type="EMBL" id="KAK4389089.1"/>
    </source>
</evidence>
<reference evidence="2" key="1">
    <citation type="submission" date="2020-06" db="EMBL/GenBank/DDBJ databases">
        <authorList>
            <person name="Li T."/>
            <person name="Hu X."/>
            <person name="Zhang T."/>
            <person name="Song X."/>
            <person name="Zhang H."/>
            <person name="Dai N."/>
            <person name="Sheng W."/>
            <person name="Hou X."/>
            <person name="Wei L."/>
        </authorList>
    </citation>
    <scope>NUCLEOTIDE SEQUENCE</scope>
    <source>
        <strain evidence="2">K16</strain>
        <tissue evidence="2">Leaf</tissue>
    </source>
</reference>
<name>A0AAE2BKW9_9LAMI</name>
<evidence type="ECO:0000313" key="3">
    <source>
        <dbReference type="Proteomes" id="UP001289374"/>
    </source>
</evidence>
<dbReference type="Pfam" id="PF24758">
    <property type="entry name" value="LRR_At5g56370"/>
    <property type="match status" value="1"/>
</dbReference>
<dbReference type="PROSITE" id="PS50181">
    <property type="entry name" value="FBOX"/>
    <property type="match status" value="1"/>
</dbReference>
<dbReference type="Proteomes" id="UP001289374">
    <property type="component" value="Unassembled WGS sequence"/>
</dbReference>
<dbReference type="InterPro" id="IPR036047">
    <property type="entry name" value="F-box-like_dom_sf"/>
</dbReference>
<sequence>MYRPIHKLSNLRLPEELNKSCGAKIDIIFRWDARDEKRISRPTSACLVPRQPPWVAVRNGGLVGPVRSGQMYHFVRMKGAVISEADLLTNLPNNIIENILGCLPLRDVVRTSILSREWRYKWLSCPEIVFDFWFDQMFLGDHKLEPLIYQILKLQKGPLLKFALQVPDLKSSPDLDQWVRMLPNNTLQDLTLHVSRGETHKLNSNLFAFQNLRNLKLYNCVFDPVPGFKGFSKLVNLELQSVALVPETFGKFIASCPAIERLRLIHCTNFDFLEITGPRLKYFEFHGVFKSVSFKNCPVLSDVKLTFSSMDFKRGNRFSLDLVKSLSCLPALEDLQLQAYALEDLVEHGAPNKLPVSLSTLKNLHLSDMYFEKIEEISCAICFIRSCPNLQRLKITAFTFDVVDSVADFLRSQTSSESLSQLKTVKMQLFSGIEAEMEFVKYLLASATALEEMTITPHGGSITDGGESILNEIKQYPRASPSAAILSSDKSNGKKHI</sequence>
<dbReference type="Pfam" id="PF08387">
    <property type="entry name" value="FBD"/>
    <property type="match status" value="1"/>
</dbReference>
<gene>
    <name evidence="2" type="ORF">Sango_2245900</name>
</gene>
<reference evidence="2" key="2">
    <citation type="journal article" date="2024" name="Plant">
        <title>Genomic evolution and insights into agronomic trait innovations of Sesamum species.</title>
        <authorList>
            <person name="Miao H."/>
            <person name="Wang L."/>
            <person name="Qu L."/>
            <person name="Liu H."/>
            <person name="Sun Y."/>
            <person name="Le M."/>
            <person name="Wang Q."/>
            <person name="Wei S."/>
            <person name="Zheng Y."/>
            <person name="Lin W."/>
            <person name="Duan Y."/>
            <person name="Cao H."/>
            <person name="Xiong S."/>
            <person name="Wang X."/>
            <person name="Wei L."/>
            <person name="Li C."/>
            <person name="Ma Q."/>
            <person name="Ju M."/>
            <person name="Zhao R."/>
            <person name="Li G."/>
            <person name="Mu C."/>
            <person name="Tian Q."/>
            <person name="Mei H."/>
            <person name="Zhang T."/>
            <person name="Gao T."/>
            <person name="Zhang H."/>
        </authorList>
    </citation>
    <scope>NUCLEOTIDE SEQUENCE</scope>
    <source>
        <strain evidence="2">K16</strain>
    </source>
</reference>
<dbReference type="SUPFAM" id="SSF81383">
    <property type="entry name" value="F-box domain"/>
    <property type="match status" value="1"/>
</dbReference>